<accession>A0A7T3KUS0</accession>
<dbReference type="GeneID" id="60589837"/>
<evidence type="ECO:0000313" key="3">
    <source>
        <dbReference type="Proteomes" id="UP000595001"/>
    </source>
</evidence>
<reference evidence="2 3" key="1">
    <citation type="submission" date="2020-12" db="EMBL/GenBank/DDBJ databases">
        <title>Halosimplex halophilum sp. nov. and Halosimplex salinum sp. nov., two new members of the genus Halosimplex.</title>
        <authorList>
            <person name="Cui H.L."/>
        </authorList>
    </citation>
    <scope>NUCLEOTIDE SEQUENCE [LARGE SCALE GENOMIC DNA]</scope>
    <source>
        <strain evidence="2 3">YGH94</strain>
    </source>
</reference>
<sequence length="133" mass="13886">MVFENVTLFEVHLDDAQFSSDAGRSDGRRADAVDDEAVVDAEAVADAEPADGRATDSPSGRGRFVKLAAASVVLSVVATVVARRVAGRGDESVEVDLETDSAFDDSEVAGESERTDGPVTTPTPDDDERTAGE</sequence>
<feature type="compositionally biased region" description="Acidic residues" evidence="1">
    <location>
        <begin position="124"/>
        <end position="133"/>
    </location>
</feature>
<evidence type="ECO:0000256" key="1">
    <source>
        <dbReference type="SAM" id="MobiDB-lite"/>
    </source>
</evidence>
<gene>
    <name evidence="2" type="ORF">I7X12_15050</name>
</gene>
<feature type="region of interest" description="Disordered" evidence="1">
    <location>
        <begin position="88"/>
        <end position="133"/>
    </location>
</feature>
<organism evidence="2 3">
    <name type="scientific">Halosimplex litoreum</name>
    <dbReference type="NCBI Taxonomy" id="1198301"/>
    <lineage>
        <taxon>Archaea</taxon>
        <taxon>Methanobacteriati</taxon>
        <taxon>Methanobacteriota</taxon>
        <taxon>Stenosarchaea group</taxon>
        <taxon>Halobacteria</taxon>
        <taxon>Halobacteriales</taxon>
        <taxon>Haloarculaceae</taxon>
        <taxon>Halosimplex</taxon>
    </lineage>
</organism>
<dbReference type="EMBL" id="CP065856">
    <property type="protein sequence ID" value="QPV62055.1"/>
    <property type="molecule type" value="Genomic_DNA"/>
</dbReference>
<keyword evidence="3" id="KW-1185">Reference proteome</keyword>
<dbReference type="Proteomes" id="UP000595001">
    <property type="component" value="Chromosome"/>
</dbReference>
<dbReference type="AlphaFoldDB" id="A0A7T3KUS0"/>
<name>A0A7T3KUS0_9EURY</name>
<dbReference type="RefSeq" id="WP_198060872.1">
    <property type="nucleotide sequence ID" value="NZ_CP065856.1"/>
</dbReference>
<protein>
    <submittedName>
        <fullName evidence="2">Uncharacterized protein</fullName>
    </submittedName>
</protein>
<proteinExistence type="predicted"/>
<evidence type="ECO:0000313" key="2">
    <source>
        <dbReference type="EMBL" id="QPV62055.1"/>
    </source>
</evidence>
<feature type="compositionally biased region" description="Acidic residues" evidence="1">
    <location>
        <begin position="92"/>
        <end position="110"/>
    </location>
</feature>
<dbReference type="KEGG" id="hlt:I7X12_15050"/>